<dbReference type="Pfam" id="PF00355">
    <property type="entry name" value="Rieske"/>
    <property type="match status" value="1"/>
</dbReference>
<evidence type="ECO:0000256" key="3">
    <source>
        <dbReference type="ARBA" id="ARBA00022723"/>
    </source>
</evidence>
<keyword evidence="3" id="KW-0479">Metal-binding</keyword>
<keyword evidence="2" id="KW-0001">2Fe-2S</keyword>
<protein>
    <submittedName>
        <fullName evidence="9">Nitrite reductase/ring-hydroxylating ferredoxin subunit</fullName>
    </submittedName>
</protein>
<feature type="region of interest" description="Disordered" evidence="7">
    <location>
        <begin position="1"/>
        <end position="23"/>
    </location>
</feature>
<dbReference type="CDD" id="cd03469">
    <property type="entry name" value="Rieske_RO_Alpha_N"/>
    <property type="match status" value="1"/>
</dbReference>
<evidence type="ECO:0000256" key="7">
    <source>
        <dbReference type="SAM" id="MobiDB-lite"/>
    </source>
</evidence>
<evidence type="ECO:0000256" key="6">
    <source>
        <dbReference type="ARBA" id="ARBA00023014"/>
    </source>
</evidence>
<evidence type="ECO:0000313" key="10">
    <source>
        <dbReference type="Proteomes" id="UP000571950"/>
    </source>
</evidence>
<dbReference type="EMBL" id="JACIDT010000023">
    <property type="protein sequence ID" value="MBB3928410.1"/>
    <property type="molecule type" value="Genomic_DNA"/>
</dbReference>
<keyword evidence="4" id="KW-0560">Oxidoreductase</keyword>
<dbReference type="RefSeq" id="WP_188073689.1">
    <property type="nucleotide sequence ID" value="NZ_BSPS01000017.1"/>
</dbReference>
<evidence type="ECO:0000256" key="2">
    <source>
        <dbReference type="ARBA" id="ARBA00022714"/>
    </source>
</evidence>
<sequence length="400" mass="44730">MAEADTPSMEELRRRSHQDLRRRTIAHMQARTTDLSDGPRRIDPAVYVDPRRFEEEKRELFRKRPVCVALTGDIPNPGDKMLVDALGPAILLTRGKDGVLRGFLNMCPHRAARLVNECDARSRMTCRFHGWTFNLEGELIGLPGKEGFAGIDKAELGLIPVPVAEWHGMIFVRAAPNGDPIDVEEWLGPMAGELAHLELAAARPVKSSMIPAGANWKYAFDTYGESYHFATLHPTTIGSLAFSNTMTHRSHGRHFRIGFPRADFIDYGDKPEDQWPPSDYGGLYMVFPAMVINVNTLPDGGMFYGISRVFPGETPDQCVTLMTTYRPGHELDGRPDDAWAAMHDFIEKVVRTEDYSVSAEGQRNLAHAPEGFRMVFGANEAVLQKQHAEIDRILAQSNES</sequence>
<dbReference type="InterPro" id="IPR015879">
    <property type="entry name" value="Ring_hydroxy_dOase_asu_C_dom"/>
</dbReference>
<evidence type="ECO:0000259" key="8">
    <source>
        <dbReference type="PROSITE" id="PS51296"/>
    </source>
</evidence>
<feature type="domain" description="Rieske" evidence="8">
    <location>
        <begin position="65"/>
        <end position="172"/>
    </location>
</feature>
<dbReference type="Proteomes" id="UP000571950">
    <property type="component" value="Unassembled WGS sequence"/>
</dbReference>
<evidence type="ECO:0000256" key="4">
    <source>
        <dbReference type="ARBA" id="ARBA00023002"/>
    </source>
</evidence>
<organism evidence="9 10">
    <name type="scientific">Sphingobium jiangsuense</name>
    <dbReference type="NCBI Taxonomy" id="870476"/>
    <lineage>
        <taxon>Bacteria</taxon>
        <taxon>Pseudomonadati</taxon>
        <taxon>Pseudomonadota</taxon>
        <taxon>Alphaproteobacteria</taxon>
        <taxon>Sphingomonadales</taxon>
        <taxon>Sphingomonadaceae</taxon>
        <taxon>Sphingobium</taxon>
    </lineage>
</organism>
<dbReference type="PANTHER" id="PTHR43756:SF5">
    <property type="entry name" value="CHOLINE MONOOXYGENASE, CHLOROPLASTIC"/>
    <property type="match status" value="1"/>
</dbReference>
<keyword evidence="5" id="KW-0408">Iron</keyword>
<dbReference type="InterPro" id="IPR001663">
    <property type="entry name" value="Rng_hydr_dOase-A"/>
</dbReference>
<keyword evidence="6" id="KW-0411">Iron-sulfur</keyword>
<dbReference type="PROSITE" id="PS51296">
    <property type="entry name" value="RIESKE"/>
    <property type="match status" value="1"/>
</dbReference>
<dbReference type="InterPro" id="IPR017941">
    <property type="entry name" value="Rieske_2Fe-2S"/>
</dbReference>
<dbReference type="PANTHER" id="PTHR43756">
    <property type="entry name" value="CHOLINE MONOOXYGENASE, CHLOROPLASTIC"/>
    <property type="match status" value="1"/>
</dbReference>
<evidence type="ECO:0000256" key="5">
    <source>
        <dbReference type="ARBA" id="ARBA00023004"/>
    </source>
</evidence>
<comment type="cofactor">
    <cofactor evidence="1">
        <name>Fe cation</name>
        <dbReference type="ChEBI" id="CHEBI:24875"/>
    </cofactor>
</comment>
<gene>
    <name evidence="9" type="ORF">GGR43_004154</name>
</gene>
<reference evidence="9 10" key="1">
    <citation type="submission" date="2020-08" db="EMBL/GenBank/DDBJ databases">
        <title>Genomic Encyclopedia of Type Strains, Phase IV (KMG-IV): sequencing the most valuable type-strain genomes for metagenomic binning, comparative biology and taxonomic classification.</title>
        <authorList>
            <person name="Goeker M."/>
        </authorList>
    </citation>
    <scope>NUCLEOTIDE SEQUENCE [LARGE SCALE GENOMIC DNA]</scope>
    <source>
        <strain evidence="9 10">DSM 26189</strain>
    </source>
</reference>
<dbReference type="Gene3D" id="3.90.380.10">
    <property type="entry name" value="Naphthalene 1,2-dioxygenase Alpha Subunit, Chain A, domain 1"/>
    <property type="match status" value="2"/>
</dbReference>
<accession>A0A7W6FRU5</accession>
<dbReference type="AlphaFoldDB" id="A0A7W6FRU5"/>
<evidence type="ECO:0000313" key="9">
    <source>
        <dbReference type="EMBL" id="MBB3928410.1"/>
    </source>
</evidence>
<dbReference type="GO" id="GO:0051537">
    <property type="term" value="F:2 iron, 2 sulfur cluster binding"/>
    <property type="evidence" value="ECO:0007669"/>
    <property type="project" value="UniProtKB-KW"/>
</dbReference>
<dbReference type="GO" id="GO:0005506">
    <property type="term" value="F:iron ion binding"/>
    <property type="evidence" value="ECO:0007669"/>
    <property type="project" value="InterPro"/>
</dbReference>
<dbReference type="SUPFAM" id="SSF50022">
    <property type="entry name" value="ISP domain"/>
    <property type="match status" value="1"/>
</dbReference>
<dbReference type="SUPFAM" id="SSF55961">
    <property type="entry name" value="Bet v1-like"/>
    <property type="match status" value="1"/>
</dbReference>
<comment type="caution">
    <text evidence="9">The sequence shown here is derived from an EMBL/GenBank/DDBJ whole genome shotgun (WGS) entry which is preliminary data.</text>
</comment>
<dbReference type="Pfam" id="PF00848">
    <property type="entry name" value="Ring_hydroxyl_A"/>
    <property type="match status" value="1"/>
</dbReference>
<name>A0A7W6FRU5_9SPHN</name>
<feature type="compositionally biased region" description="Basic and acidic residues" evidence="7">
    <location>
        <begin position="10"/>
        <end position="22"/>
    </location>
</feature>
<dbReference type="GO" id="GO:0016491">
    <property type="term" value="F:oxidoreductase activity"/>
    <property type="evidence" value="ECO:0007669"/>
    <property type="project" value="UniProtKB-KW"/>
</dbReference>
<evidence type="ECO:0000256" key="1">
    <source>
        <dbReference type="ARBA" id="ARBA00001962"/>
    </source>
</evidence>
<keyword evidence="10" id="KW-1185">Reference proteome</keyword>
<dbReference type="Gene3D" id="2.102.10.10">
    <property type="entry name" value="Rieske [2Fe-2S] iron-sulphur domain"/>
    <property type="match status" value="1"/>
</dbReference>
<dbReference type="InterPro" id="IPR036922">
    <property type="entry name" value="Rieske_2Fe-2S_sf"/>
</dbReference>
<proteinExistence type="predicted"/>